<evidence type="ECO:0000256" key="2">
    <source>
        <dbReference type="ARBA" id="ARBA00008226"/>
    </source>
</evidence>
<dbReference type="Gene3D" id="3.30.930.10">
    <property type="entry name" value="Bira Bifunctional Protein, Domain 2"/>
    <property type="match status" value="1"/>
</dbReference>
<dbReference type="GO" id="GO:0004813">
    <property type="term" value="F:alanine-tRNA ligase activity"/>
    <property type="evidence" value="ECO:0007669"/>
    <property type="project" value="UniProtKB-EC"/>
</dbReference>
<dbReference type="EMBL" id="CAEMXZ010000001">
    <property type="protein sequence ID" value="CAB4322325.1"/>
    <property type="molecule type" value="Genomic_DNA"/>
</dbReference>
<dbReference type="PROSITE" id="PS50860">
    <property type="entry name" value="AA_TRNA_LIGASE_II_ALA"/>
    <property type="match status" value="1"/>
</dbReference>
<dbReference type="InterPro" id="IPR018162">
    <property type="entry name" value="Ala-tRNA-ligase_IIc_anticod-bd"/>
</dbReference>
<dbReference type="GO" id="GO:0006419">
    <property type="term" value="P:alanyl-tRNA aminoacylation"/>
    <property type="evidence" value="ECO:0007669"/>
    <property type="project" value="InterPro"/>
</dbReference>
<keyword evidence="11" id="KW-0694">RNA-binding</keyword>
<dbReference type="InterPro" id="IPR003156">
    <property type="entry name" value="DHHA1_dom"/>
</dbReference>
<dbReference type="Gene3D" id="3.30.980.10">
    <property type="entry name" value="Threonyl-trna Synthetase, Chain A, domain 2"/>
    <property type="match status" value="1"/>
</dbReference>
<evidence type="ECO:0000256" key="4">
    <source>
        <dbReference type="ARBA" id="ARBA00017959"/>
    </source>
</evidence>
<dbReference type="PANTHER" id="PTHR11777:SF9">
    <property type="entry name" value="ALANINE--TRNA LIGASE, CYTOPLASMIC"/>
    <property type="match status" value="1"/>
</dbReference>
<dbReference type="InterPro" id="IPR012947">
    <property type="entry name" value="tRNA_SAD"/>
</dbReference>
<dbReference type="SMART" id="SM00863">
    <property type="entry name" value="tRNA_SAD"/>
    <property type="match status" value="1"/>
</dbReference>
<dbReference type="Gene3D" id="3.30.54.20">
    <property type="match status" value="1"/>
</dbReference>
<dbReference type="PANTHER" id="PTHR11777">
    <property type="entry name" value="ALANYL-TRNA SYNTHETASE"/>
    <property type="match status" value="1"/>
</dbReference>
<dbReference type="PRINTS" id="PR00980">
    <property type="entry name" value="TRNASYNTHALA"/>
</dbReference>
<dbReference type="EC" id="6.1.1.7" evidence="3"/>
<keyword evidence="8" id="KW-0547">Nucleotide-binding</keyword>
<comment type="similarity">
    <text evidence="2">Belongs to the class-II aminoacyl-tRNA synthetase family.</text>
</comment>
<evidence type="ECO:0000313" key="15">
    <source>
        <dbReference type="EMBL" id="CAB4322325.1"/>
    </source>
</evidence>
<dbReference type="InterPro" id="IPR018165">
    <property type="entry name" value="Ala-tRNA-synth_IIc_core"/>
</dbReference>
<dbReference type="InterPro" id="IPR050058">
    <property type="entry name" value="Ala-tRNA_ligase"/>
</dbReference>
<keyword evidence="9" id="KW-0862">Zinc</keyword>
<accession>A0A6J5YA56</accession>
<evidence type="ECO:0000259" key="14">
    <source>
        <dbReference type="PROSITE" id="PS50860"/>
    </source>
</evidence>
<keyword evidence="12" id="KW-0648">Protein biosynthesis</keyword>
<dbReference type="GO" id="GO:0000049">
    <property type="term" value="F:tRNA binding"/>
    <property type="evidence" value="ECO:0007669"/>
    <property type="project" value="UniProtKB-KW"/>
</dbReference>
<dbReference type="GO" id="GO:0002161">
    <property type="term" value="F:aminoacyl-tRNA deacylase activity"/>
    <property type="evidence" value="ECO:0007669"/>
    <property type="project" value="TreeGrafter"/>
</dbReference>
<evidence type="ECO:0000256" key="1">
    <source>
        <dbReference type="ARBA" id="ARBA00001947"/>
    </source>
</evidence>
<sequence length="858" mass="92554">MAPKTANELRRAFLGFFEQRGHTIVPSASLIPHDPDLLFTVAGMVPFKPYFLGEEQPAFNRATTVQKCVRAGGKDSDLEEVGRDSRHLSFFEMLGNFSFGDYFKHEAIPMAWDMVTNLFGLDPDLLWVTCHITDDEAAEIWRDAVGVHPDRIQRLDADNWWGPPGGPPGPCGPCSEIYVDKGAAYGPDGGPAVGGDERFLEIWNLVFMQYARDLDGTDTELPKKNIDTGAGLERILGVLQGVDTVFETDVLAPLVDRAQQLTGHRLGADPRSDISLRILAEHARTMSFLVSDGVFPSNEGRGYVLRRIIRRAVREAYLLDVGELVTPQLVDTTVEVMGEAYPDLVKQHDFVRNVVAREEERFRSTLKSGTALLDTELDKLDEGAPIGGSVAFLLHDTHGFPLELTREIGLERGHDVDQGGFDVEMAEQRRRAKEARKGGGVEGDSLYAEISEKTGPTRFVGSDTYEIEAIVLGLTDDGIVLDQTPFYAESGGQLGDTGTISSTSGRVQIIDTVYGAPGVVRHVIGQLDGEIEVGQTITASIDGARRDAIRRNHTATHLLHWALREVLGEHVKQQGSQVGPDRLRFDFSHYESVTDDEIRRIEDLVAIDILANDPAHHFETTKAAAEELGAIAFFGDKYGDVVKVLEAGPHSIELCGGTHVRALGDIGPVKIISEASIGSNIRRIEAVSGMGPIERLRHDEERIRAATDAMGVSTDELVDAVERRVAEVKELRARVRDLERAAAAGRSGELVSAAVDGVVVARVDGLDREGVRDLAVAVRDHASIRAVVLGSAPEGGGVTIVAAVSAESGFNASELIAEAAKAVKGGGGKSADLAVAGGKDPAALDHALDLARSAAGIE</sequence>
<evidence type="ECO:0000256" key="11">
    <source>
        <dbReference type="ARBA" id="ARBA00022884"/>
    </source>
</evidence>
<dbReference type="InterPro" id="IPR018163">
    <property type="entry name" value="Thr/Ala-tRNA-synth_IIc_edit"/>
</dbReference>
<comment type="cofactor">
    <cofactor evidence="1">
        <name>Zn(2+)</name>
        <dbReference type="ChEBI" id="CHEBI:29105"/>
    </cofactor>
</comment>
<dbReference type="Gene3D" id="2.40.30.130">
    <property type="match status" value="1"/>
</dbReference>
<dbReference type="Gene3D" id="6.10.250.550">
    <property type="match status" value="1"/>
</dbReference>
<gene>
    <name evidence="15" type="ORF">UFOPK1392_00059</name>
</gene>
<evidence type="ECO:0000256" key="13">
    <source>
        <dbReference type="ARBA" id="ARBA00023146"/>
    </source>
</evidence>
<dbReference type="Pfam" id="PF01411">
    <property type="entry name" value="tRNA-synt_2c"/>
    <property type="match status" value="1"/>
</dbReference>
<protein>
    <recommendedName>
        <fullName evidence="4">Alanine--tRNA ligase</fullName>
        <ecNumber evidence="3">6.1.1.7</ecNumber>
    </recommendedName>
</protein>
<dbReference type="SUPFAM" id="SSF101353">
    <property type="entry name" value="Putative anticodon-binding domain of alanyl-tRNA synthetase (AlaRS)"/>
    <property type="match status" value="1"/>
</dbReference>
<evidence type="ECO:0000256" key="10">
    <source>
        <dbReference type="ARBA" id="ARBA00022840"/>
    </source>
</evidence>
<dbReference type="InterPro" id="IPR009000">
    <property type="entry name" value="Transl_B-barrel_sf"/>
</dbReference>
<keyword evidence="5" id="KW-0820">tRNA-binding</keyword>
<dbReference type="GO" id="GO:0005524">
    <property type="term" value="F:ATP binding"/>
    <property type="evidence" value="ECO:0007669"/>
    <property type="project" value="UniProtKB-KW"/>
</dbReference>
<dbReference type="Pfam" id="PF02272">
    <property type="entry name" value="DHHA1"/>
    <property type="match status" value="1"/>
</dbReference>
<keyword evidence="10" id="KW-0067">ATP-binding</keyword>
<name>A0A6J5YA56_9ZZZZ</name>
<dbReference type="SUPFAM" id="SSF50447">
    <property type="entry name" value="Translation proteins"/>
    <property type="match status" value="1"/>
</dbReference>
<dbReference type="SUPFAM" id="SSF55186">
    <property type="entry name" value="ThrRS/AlaRS common domain"/>
    <property type="match status" value="1"/>
</dbReference>
<evidence type="ECO:0000256" key="3">
    <source>
        <dbReference type="ARBA" id="ARBA00013168"/>
    </source>
</evidence>
<evidence type="ECO:0000256" key="7">
    <source>
        <dbReference type="ARBA" id="ARBA00022723"/>
    </source>
</evidence>
<evidence type="ECO:0000256" key="12">
    <source>
        <dbReference type="ARBA" id="ARBA00022917"/>
    </source>
</evidence>
<evidence type="ECO:0000256" key="6">
    <source>
        <dbReference type="ARBA" id="ARBA00022598"/>
    </source>
</evidence>
<dbReference type="Pfam" id="PF07973">
    <property type="entry name" value="tRNA_SAD"/>
    <property type="match status" value="1"/>
</dbReference>
<dbReference type="SUPFAM" id="SSF55681">
    <property type="entry name" value="Class II aaRS and biotin synthetases"/>
    <property type="match status" value="1"/>
</dbReference>
<dbReference type="InterPro" id="IPR045864">
    <property type="entry name" value="aa-tRNA-synth_II/BPL/LPL"/>
</dbReference>
<dbReference type="GO" id="GO:0046872">
    <property type="term" value="F:metal ion binding"/>
    <property type="evidence" value="ECO:0007669"/>
    <property type="project" value="UniProtKB-KW"/>
</dbReference>
<dbReference type="InterPro" id="IPR002318">
    <property type="entry name" value="Ala-tRNA-lgiase_IIc"/>
</dbReference>
<proteinExistence type="inferred from homology"/>
<dbReference type="AlphaFoldDB" id="A0A6J5YA56"/>
<dbReference type="FunFam" id="3.10.310.40:FF:000001">
    <property type="entry name" value="Alanine--tRNA ligase"/>
    <property type="match status" value="1"/>
</dbReference>
<dbReference type="InterPro" id="IPR023033">
    <property type="entry name" value="Ala_tRNA_ligase_euk/bac"/>
</dbReference>
<dbReference type="HAMAP" id="MF_00036_B">
    <property type="entry name" value="Ala_tRNA_synth_B"/>
    <property type="match status" value="1"/>
</dbReference>
<dbReference type="InterPro" id="IPR018164">
    <property type="entry name" value="Ala-tRNA-synth_IIc_N"/>
</dbReference>
<evidence type="ECO:0000256" key="9">
    <source>
        <dbReference type="ARBA" id="ARBA00022833"/>
    </source>
</evidence>
<feature type="domain" description="Alanyl-transfer RNA synthetases family profile" evidence="14">
    <location>
        <begin position="4"/>
        <end position="698"/>
    </location>
</feature>
<evidence type="ECO:0000256" key="5">
    <source>
        <dbReference type="ARBA" id="ARBA00022555"/>
    </source>
</evidence>
<keyword evidence="6" id="KW-0436">Ligase</keyword>
<dbReference type="GO" id="GO:0005829">
    <property type="term" value="C:cytosol"/>
    <property type="evidence" value="ECO:0007669"/>
    <property type="project" value="TreeGrafter"/>
</dbReference>
<keyword evidence="7" id="KW-0479">Metal-binding</keyword>
<dbReference type="CDD" id="cd00673">
    <property type="entry name" value="AlaRS_core"/>
    <property type="match status" value="1"/>
</dbReference>
<reference evidence="15" key="1">
    <citation type="submission" date="2020-05" db="EMBL/GenBank/DDBJ databases">
        <authorList>
            <person name="Chiriac C."/>
            <person name="Salcher M."/>
            <person name="Ghai R."/>
            <person name="Kavagutti S V."/>
        </authorList>
    </citation>
    <scope>NUCLEOTIDE SEQUENCE</scope>
</reference>
<dbReference type="Gene3D" id="3.10.310.40">
    <property type="match status" value="1"/>
</dbReference>
<evidence type="ECO:0000256" key="8">
    <source>
        <dbReference type="ARBA" id="ARBA00022741"/>
    </source>
</evidence>
<dbReference type="FunFam" id="3.30.930.10:FF:000004">
    <property type="entry name" value="Alanine--tRNA ligase"/>
    <property type="match status" value="1"/>
</dbReference>
<dbReference type="NCBIfam" id="TIGR00344">
    <property type="entry name" value="alaS"/>
    <property type="match status" value="1"/>
</dbReference>
<organism evidence="15">
    <name type="scientific">freshwater metagenome</name>
    <dbReference type="NCBI Taxonomy" id="449393"/>
    <lineage>
        <taxon>unclassified sequences</taxon>
        <taxon>metagenomes</taxon>
        <taxon>ecological metagenomes</taxon>
    </lineage>
</organism>
<dbReference type="FunFam" id="3.30.980.10:FF:000004">
    <property type="entry name" value="Alanine--tRNA ligase, cytoplasmic"/>
    <property type="match status" value="1"/>
</dbReference>
<keyword evidence="13" id="KW-0030">Aminoacyl-tRNA synthetase</keyword>